<keyword evidence="1 2" id="KW-0238">DNA-binding</keyword>
<dbReference type="GO" id="GO:0003677">
    <property type="term" value="F:DNA binding"/>
    <property type="evidence" value="ECO:0007669"/>
    <property type="project" value="UniProtKB-KW"/>
</dbReference>
<evidence type="ECO:0000313" key="3">
    <source>
        <dbReference type="EMBL" id="MDF8264202.1"/>
    </source>
</evidence>
<dbReference type="RefSeq" id="WP_275238628.1">
    <property type="nucleotide sequence ID" value="NZ_JARFJC010000026.1"/>
</dbReference>
<gene>
    <name evidence="3" type="ORF">P4R38_08115</name>
</gene>
<evidence type="ECO:0000256" key="1">
    <source>
        <dbReference type="ARBA" id="ARBA00023125"/>
    </source>
</evidence>
<name>A0ABT6C5P2_9MICO</name>
<dbReference type="EMBL" id="JAROAV010000024">
    <property type="protein sequence ID" value="MDF8264202.1"/>
    <property type="molecule type" value="Genomic_DNA"/>
</dbReference>
<dbReference type="Gene3D" id="2.40.50.140">
    <property type="entry name" value="Nucleic acid-binding proteins"/>
    <property type="match status" value="1"/>
</dbReference>
<proteinExistence type="predicted"/>
<reference evidence="3 4" key="1">
    <citation type="submission" date="2023-03" db="EMBL/GenBank/DDBJ databases">
        <title>YIM 133296 draft genome.</title>
        <authorList>
            <person name="Xiong L."/>
        </authorList>
    </citation>
    <scope>NUCLEOTIDE SEQUENCE [LARGE SCALE GENOMIC DNA]</scope>
    <source>
        <strain evidence="3 4">YIM 133296</strain>
    </source>
</reference>
<dbReference type="PROSITE" id="PS50935">
    <property type="entry name" value="SSB"/>
    <property type="match status" value="1"/>
</dbReference>
<accession>A0ABT6C5P2</accession>
<comment type="caution">
    <text evidence="3">The sequence shown here is derived from an EMBL/GenBank/DDBJ whole genome shotgun (WGS) entry which is preliminary data.</text>
</comment>
<dbReference type="Pfam" id="PF00436">
    <property type="entry name" value="SSB"/>
    <property type="match status" value="1"/>
</dbReference>
<dbReference type="InterPro" id="IPR012340">
    <property type="entry name" value="NA-bd_OB-fold"/>
</dbReference>
<keyword evidence="4" id="KW-1185">Reference proteome</keyword>
<dbReference type="InterPro" id="IPR000424">
    <property type="entry name" value="Primosome_PriB/ssb"/>
</dbReference>
<dbReference type="SUPFAM" id="SSF50249">
    <property type="entry name" value="Nucleic acid-binding proteins"/>
    <property type="match status" value="1"/>
</dbReference>
<protein>
    <submittedName>
        <fullName evidence="3">Single-stranded DNA-binding protein</fullName>
    </submittedName>
</protein>
<evidence type="ECO:0000313" key="4">
    <source>
        <dbReference type="Proteomes" id="UP001528912"/>
    </source>
</evidence>
<organism evidence="3 4">
    <name type="scientific">Luteipulveratus flavus</name>
    <dbReference type="NCBI Taxonomy" id="3031728"/>
    <lineage>
        <taxon>Bacteria</taxon>
        <taxon>Bacillati</taxon>
        <taxon>Actinomycetota</taxon>
        <taxon>Actinomycetes</taxon>
        <taxon>Micrococcales</taxon>
        <taxon>Dermacoccaceae</taxon>
        <taxon>Luteipulveratus</taxon>
    </lineage>
</organism>
<evidence type="ECO:0000256" key="2">
    <source>
        <dbReference type="PROSITE-ProRule" id="PRU00252"/>
    </source>
</evidence>
<dbReference type="Proteomes" id="UP001528912">
    <property type="component" value="Unassembled WGS sequence"/>
</dbReference>
<sequence>MDTSVNEVRLVGRVSGSPVHRVLPSDDELVTFRLVVDRPVKARSTSSGRQVRVDTIDIACWTSRTRRRAIALESGECVEVSGALRRRFWRAGAAAVSRCEVEAASIDRLRVGAA</sequence>